<dbReference type="Pfam" id="PF00593">
    <property type="entry name" value="TonB_dep_Rec_b-barrel"/>
    <property type="match status" value="1"/>
</dbReference>
<keyword evidence="6 11" id="KW-0798">TonB box</keyword>
<evidence type="ECO:0000256" key="2">
    <source>
        <dbReference type="ARBA" id="ARBA00022448"/>
    </source>
</evidence>
<dbReference type="PANTHER" id="PTHR30069:SF29">
    <property type="entry name" value="HEMOGLOBIN AND HEMOGLOBIN-HAPTOGLOBIN-BINDING PROTEIN 1-RELATED"/>
    <property type="match status" value="1"/>
</dbReference>
<keyword evidence="4 10" id="KW-0812">Transmembrane</keyword>
<accession>A0ABX0UCC1</accession>
<dbReference type="Pfam" id="PF07715">
    <property type="entry name" value="Plug"/>
    <property type="match status" value="1"/>
</dbReference>
<comment type="subcellular location">
    <subcellularLocation>
        <location evidence="1 10">Cell outer membrane</location>
        <topology evidence="1 10">Multi-pass membrane protein</topology>
    </subcellularLocation>
</comment>
<dbReference type="SUPFAM" id="SSF56935">
    <property type="entry name" value="Porins"/>
    <property type="match status" value="1"/>
</dbReference>
<dbReference type="PANTHER" id="PTHR30069">
    <property type="entry name" value="TONB-DEPENDENT OUTER MEMBRANE RECEPTOR"/>
    <property type="match status" value="1"/>
</dbReference>
<sequence length="607" mass="67936">MKIKITLIITLLFSATQVEAQETSIERDVLKEVTITSTRIDLPFKEHSRTIDVISSDDIKNSAATNVADLLQQVAGVDIRRSGTGGGNADLYIRGGGFDQTLLLIDGIKMDDSQTGHHTLNAAIPIEMIERIEVVKGPAARVFGQNAFTGAINIVTKKKLKSVATVNIEAGSFGQVNSSVTFGEEYENTSFIGHVSALTSDGYRYNTDYENKNYVLKGVFNKKNQPIEVIATFLDKNYGANGFYSIESATEQYEETQSSLIGATTTFKSGNLKITPRLYWKRGQDEYLYIRDNPSVYRNLHITHKVGLETNASYTSDLGVTGLGVDISRVFISSNNLGNRNRTMVNLFLEHRFKLLDDKLDITPGVAVTYFSDFKFFAFPGIDIGYELLDNLKIYGNVGVTYRIPTYTDLFYNSPTSSGNSNLEPEEAFAQEIGLKYNSGVFTASMAIFNRDASNLIDYIRPDTSTSIYTATNITEVNTKGLELNTDYRFKIKEFDQILSLGYTFLDDDILHENKELSRYSLNTLKHQFITRFSSRLFKNVSQNIIYKHAERSVGTSYNVWDASIIVDIQKVSFTVTANNIFNADYIESGFVPMPPSNVLFGLRYSF</sequence>
<dbReference type="Gene3D" id="2.40.170.20">
    <property type="entry name" value="TonB-dependent receptor, beta-barrel domain"/>
    <property type="match status" value="1"/>
</dbReference>
<protein>
    <submittedName>
        <fullName evidence="15">Iron complex outermembrane receptor protein</fullName>
    </submittedName>
</protein>
<feature type="signal peptide" evidence="12">
    <location>
        <begin position="1"/>
        <end position="20"/>
    </location>
</feature>
<keyword evidence="8 15" id="KW-0675">Receptor</keyword>
<evidence type="ECO:0000256" key="10">
    <source>
        <dbReference type="PROSITE-ProRule" id="PRU01360"/>
    </source>
</evidence>
<dbReference type="RefSeq" id="WP_167189153.1">
    <property type="nucleotide sequence ID" value="NZ_JAASQL010000004.1"/>
</dbReference>
<comment type="caution">
    <text evidence="15">The sequence shown here is derived from an EMBL/GenBank/DDBJ whole genome shotgun (WGS) entry which is preliminary data.</text>
</comment>
<organism evidence="15 16">
    <name type="scientific">Wenyingzhuangia heitensis</name>
    <dbReference type="NCBI Taxonomy" id="1487859"/>
    <lineage>
        <taxon>Bacteria</taxon>
        <taxon>Pseudomonadati</taxon>
        <taxon>Bacteroidota</taxon>
        <taxon>Flavobacteriia</taxon>
        <taxon>Flavobacteriales</taxon>
        <taxon>Flavobacteriaceae</taxon>
        <taxon>Wenyingzhuangia</taxon>
    </lineage>
</organism>
<dbReference type="InterPro" id="IPR039426">
    <property type="entry name" value="TonB-dep_rcpt-like"/>
</dbReference>
<keyword evidence="16" id="KW-1185">Reference proteome</keyword>
<evidence type="ECO:0000256" key="1">
    <source>
        <dbReference type="ARBA" id="ARBA00004571"/>
    </source>
</evidence>
<dbReference type="Proteomes" id="UP000745859">
    <property type="component" value="Unassembled WGS sequence"/>
</dbReference>
<keyword evidence="5 12" id="KW-0732">Signal</keyword>
<keyword evidence="3 10" id="KW-1134">Transmembrane beta strand</keyword>
<reference evidence="15 16" key="1">
    <citation type="submission" date="2020-03" db="EMBL/GenBank/DDBJ databases">
        <title>Genomic Encyclopedia of Type Strains, Phase IV (KMG-IV): sequencing the most valuable type-strain genomes for metagenomic binning, comparative biology and taxonomic classification.</title>
        <authorList>
            <person name="Goeker M."/>
        </authorList>
    </citation>
    <scope>NUCLEOTIDE SEQUENCE [LARGE SCALE GENOMIC DNA]</scope>
    <source>
        <strain evidence="15 16">DSM 101599</strain>
    </source>
</reference>
<comment type="similarity">
    <text evidence="10 11">Belongs to the TonB-dependent receptor family.</text>
</comment>
<keyword evidence="2 10" id="KW-0813">Transport</keyword>
<evidence type="ECO:0000256" key="9">
    <source>
        <dbReference type="ARBA" id="ARBA00023237"/>
    </source>
</evidence>
<dbReference type="InterPro" id="IPR036942">
    <property type="entry name" value="Beta-barrel_TonB_sf"/>
</dbReference>
<dbReference type="InterPro" id="IPR000531">
    <property type="entry name" value="Beta-barrel_TonB"/>
</dbReference>
<evidence type="ECO:0000256" key="8">
    <source>
        <dbReference type="ARBA" id="ARBA00023170"/>
    </source>
</evidence>
<evidence type="ECO:0000256" key="4">
    <source>
        <dbReference type="ARBA" id="ARBA00022692"/>
    </source>
</evidence>
<dbReference type="InterPro" id="IPR037066">
    <property type="entry name" value="Plug_dom_sf"/>
</dbReference>
<dbReference type="InterPro" id="IPR012910">
    <property type="entry name" value="Plug_dom"/>
</dbReference>
<evidence type="ECO:0000256" key="6">
    <source>
        <dbReference type="ARBA" id="ARBA00023077"/>
    </source>
</evidence>
<keyword evidence="9 10" id="KW-0998">Cell outer membrane</keyword>
<dbReference type="PROSITE" id="PS52016">
    <property type="entry name" value="TONB_DEPENDENT_REC_3"/>
    <property type="match status" value="1"/>
</dbReference>
<evidence type="ECO:0000256" key="11">
    <source>
        <dbReference type="RuleBase" id="RU003357"/>
    </source>
</evidence>
<feature type="chain" id="PRO_5046364269" evidence="12">
    <location>
        <begin position="21"/>
        <end position="607"/>
    </location>
</feature>
<dbReference type="Gene3D" id="2.170.130.10">
    <property type="entry name" value="TonB-dependent receptor, plug domain"/>
    <property type="match status" value="1"/>
</dbReference>
<gene>
    <name evidence="15" type="ORF">FHR24_002456</name>
</gene>
<feature type="domain" description="TonB-dependent receptor-like beta-barrel" evidence="13">
    <location>
        <begin position="177"/>
        <end position="581"/>
    </location>
</feature>
<dbReference type="EMBL" id="JAASQL010000004">
    <property type="protein sequence ID" value="NIJ45978.1"/>
    <property type="molecule type" value="Genomic_DNA"/>
</dbReference>
<name>A0ABX0UCC1_9FLAO</name>
<evidence type="ECO:0000259" key="13">
    <source>
        <dbReference type="Pfam" id="PF00593"/>
    </source>
</evidence>
<evidence type="ECO:0000256" key="7">
    <source>
        <dbReference type="ARBA" id="ARBA00023136"/>
    </source>
</evidence>
<evidence type="ECO:0000256" key="5">
    <source>
        <dbReference type="ARBA" id="ARBA00022729"/>
    </source>
</evidence>
<keyword evidence="7 10" id="KW-0472">Membrane</keyword>
<evidence type="ECO:0000313" key="15">
    <source>
        <dbReference type="EMBL" id="NIJ45978.1"/>
    </source>
</evidence>
<evidence type="ECO:0000259" key="14">
    <source>
        <dbReference type="Pfam" id="PF07715"/>
    </source>
</evidence>
<feature type="domain" description="TonB-dependent receptor plug" evidence="14">
    <location>
        <begin position="46"/>
        <end position="151"/>
    </location>
</feature>
<evidence type="ECO:0000256" key="3">
    <source>
        <dbReference type="ARBA" id="ARBA00022452"/>
    </source>
</evidence>
<evidence type="ECO:0000256" key="12">
    <source>
        <dbReference type="SAM" id="SignalP"/>
    </source>
</evidence>
<proteinExistence type="inferred from homology"/>
<evidence type="ECO:0000313" key="16">
    <source>
        <dbReference type="Proteomes" id="UP000745859"/>
    </source>
</evidence>